<dbReference type="EMBL" id="MLQL01000001">
    <property type="protein sequence ID" value="OQE32778.1"/>
    <property type="molecule type" value="Genomic_DNA"/>
</dbReference>
<evidence type="ECO:0000313" key="2">
    <source>
        <dbReference type="Proteomes" id="UP000191342"/>
    </source>
</evidence>
<sequence length="180" mass="20363">MVSSKINGQSVFAISISFVCIVFEEDLYVVDPTEERCLHQGGPSIIADSIHVSPVLDQKRHHRRALPKCCNDKDSLTIGMSPSDKQLGFARTVQIFLHRFYIPDGTVADWCKNPLLFEFLYAMSWIDGDLLLRVLRILAYTINIIVTLAIATVRYTNIRISSLSLVDFIRHLTLMIHGEA</sequence>
<dbReference type="AlphaFoldDB" id="A0A1V6U2I9"/>
<reference evidence="2" key="1">
    <citation type="journal article" date="2017" name="Nat. Microbiol.">
        <title>Global analysis of biosynthetic gene clusters reveals vast potential of secondary metabolite production in Penicillium species.</title>
        <authorList>
            <person name="Nielsen J.C."/>
            <person name="Grijseels S."/>
            <person name="Prigent S."/>
            <person name="Ji B."/>
            <person name="Dainat J."/>
            <person name="Nielsen K.F."/>
            <person name="Frisvad J.C."/>
            <person name="Workman M."/>
            <person name="Nielsen J."/>
        </authorList>
    </citation>
    <scope>NUCLEOTIDE SEQUENCE [LARGE SCALE GENOMIC DNA]</scope>
    <source>
        <strain evidence="2">IBT 14082</strain>
    </source>
</reference>
<evidence type="ECO:0000313" key="1">
    <source>
        <dbReference type="EMBL" id="OQE32778.1"/>
    </source>
</evidence>
<organism evidence="1 2">
    <name type="scientific">Penicillium flavigenum</name>
    <dbReference type="NCBI Taxonomy" id="254877"/>
    <lineage>
        <taxon>Eukaryota</taxon>
        <taxon>Fungi</taxon>
        <taxon>Dikarya</taxon>
        <taxon>Ascomycota</taxon>
        <taxon>Pezizomycotina</taxon>
        <taxon>Eurotiomycetes</taxon>
        <taxon>Eurotiomycetidae</taxon>
        <taxon>Eurotiales</taxon>
        <taxon>Aspergillaceae</taxon>
        <taxon>Penicillium</taxon>
    </lineage>
</organism>
<dbReference type="Proteomes" id="UP000191342">
    <property type="component" value="Unassembled WGS sequence"/>
</dbReference>
<gene>
    <name evidence="1" type="ORF">PENFLA_c001G05187</name>
</gene>
<proteinExistence type="predicted"/>
<protein>
    <submittedName>
        <fullName evidence="1">Uncharacterized protein</fullName>
    </submittedName>
</protein>
<comment type="caution">
    <text evidence="1">The sequence shown here is derived from an EMBL/GenBank/DDBJ whole genome shotgun (WGS) entry which is preliminary data.</text>
</comment>
<keyword evidence="2" id="KW-1185">Reference proteome</keyword>
<dbReference type="OrthoDB" id="10403672at2759"/>
<name>A0A1V6U2I9_9EURO</name>
<accession>A0A1V6U2I9</accession>